<organism evidence="1">
    <name type="scientific">Gallus gallus</name>
    <name type="common">Chicken</name>
    <dbReference type="NCBI Taxonomy" id="9031"/>
    <lineage>
        <taxon>Eukaryota</taxon>
        <taxon>Metazoa</taxon>
        <taxon>Chordata</taxon>
        <taxon>Craniata</taxon>
        <taxon>Vertebrata</taxon>
        <taxon>Euteleostomi</taxon>
        <taxon>Archelosauria</taxon>
        <taxon>Archosauria</taxon>
        <taxon>Dinosauria</taxon>
        <taxon>Saurischia</taxon>
        <taxon>Theropoda</taxon>
        <taxon>Coelurosauria</taxon>
        <taxon>Aves</taxon>
        <taxon>Neognathae</taxon>
        <taxon>Galloanserae</taxon>
        <taxon>Galliformes</taxon>
        <taxon>Phasianidae</taxon>
        <taxon>Phasianinae</taxon>
        <taxon>Gallus</taxon>
    </lineage>
</organism>
<reference evidence="1" key="1">
    <citation type="journal article" date="1987" name="Mol. Cell. Biol.">
        <title>Multiple domains for the chicken cellular sequences homologous to the v-ets oncogene of the E26 retrovirus.</title>
        <authorList>
            <person name="Gegonne A."/>
            <person name="Leprince D."/>
            <person name="Duterque-Coquillaud M."/>
            <person name="Vandenbunder B."/>
            <person name="Flourens A."/>
            <person name="Ghysdael J."/>
            <person name="Debuire B."/>
            <person name="Stehelin D."/>
        </authorList>
    </citation>
    <scope>NUCLEOTIDE SEQUENCE</scope>
</reference>
<feature type="non-terminal residue" evidence="1">
    <location>
        <position position="39"/>
    </location>
</feature>
<dbReference type="EMBL" id="AH003134">
    <property type="protein sequence ID" value="AAA69843.1"/>
    <property type="molecule type" value="Genomic_DNA"/>
</dbReference>
<dbReference type="AlphaFoldDB" id="Q90776"/>
<proteinExistence type="predicted"/>
<gene>
    <name evidence="1" type="primary">c-ets-alpha</name>
</gene>
<accession>Q90776</accession>
<name>Q90776_CHICK</name>
<protein>
    <submittedName>
        <fullName evidence="1">C-ets-alpha protein</fullName>
    </submittedName>
</protein>
<sequence length="39" mass="4192">YGMCRCAFVNPQQQGNDVSGTESHLQWLRKGAAAAGNPQ</sequence>
<evidence type="ECO:0000313" key="1">
    <source>
        <dbReference type="EMBL" id="AAA69843.1"/>
    </source>
</evidence>
<feature type="non-terminal residue" evidence="1">
    <location>
        <position position="1"/>
    </location>
</feature>